<name>A0A3B3CUH0_ORYME</name>
<dbReference type="OrthoDB" id="2113814at2759"/>
<sequence>MCCLTLLRRKTAGLCKKSWNLKMSGKLHSLSRKQEKRKPAVSSVSCEDNKRFLASLDEFIEHEKQYLGCPAEGPHELRYMVYRAAFNEVIGRAPSCRRVLLLIKAEYDHAIQELKRREDDARATRRREAAAATHARSLEICETRAAQLRDRISVLQTETAELQESSRRTFWGDLGSWVSGLPAARPEDLDRYLQDLQTRRTALLDRKSLSVPLEVHSRLEAELQEVQRRRDRLRADNVRLRLLHERLTFVSDGFRRWTDGGQAVPLEELLASTMKSISSELLHAADADGCSAAAALQEDRRQTDDHLLRFLQLFGSGRYREAALHAARTPGGILRNPDVMEMFAGVRAPAGVAPPLLLFFQALLVTTATGHRMSTALSLQGVRCALQHGRLQLAVHAVTQDKVSFTEDLGDVLSEHAQKDVGGADLCLALATVVYEACGRTRKAAVSMCRRGLVHNAAELLRRSADLTAEDYMWVLRRSPSLPLFQVLSDHSRGCSAILPVGVACRALLADPDHQQVALQLLDGFLSAEVLESVVLQDSGSTVDVWDTVASLCSGLGRADLSRAVRAVLLDQEGTRVLSPDPEGARLTQHIFM</sequence>
<evidence type="ECO:0000313" key="5">
    <source>
        <dbReference type="Proteomes" id="UP000261560"/>
    </source>
</evidence>
<dbReference type="Ensembl" id="ENSOMET00000030567.1">
    <property type="protein sequence ID" value="ENSOMEP00000020985.1"/>
    <property type="gene ID" value="ENSOMEG00000000614.1"/>
</dbReference>
<reference evidence="4" key="1">
    <citation type="submission" date="2025-08" db="UniProtKB">
        <authorList>
            <consortium name="Ensembl"/>
        </authorList>
    </citation>
    <scope>IDENTIFICATION</scope>
</reference>
<feature type="coiled-coil region" evidence="2">
    <location>
        <begin position="216"/>
        <end position="243"/>
    </location>
</feature>
<feature type="domain" description="Translin-associated factor X-interacting protein 1 N-terminal" evidence="3">
    <location>
        <begin position="58"/>
        <end position="166"/>
    </location>
</feature>
<dbReference type="AlphaFoldDB" id="A0A3B3CUH0"/>
<dbReference type="KEGG" id="oml:112161940"/>
<evidence type="ECO:0000313" key="4">
    <source>
        <dbReference type="Ensembl" id="ENSOMEP00000020985.1"/>
    </source>
</evidence>
<dbReference type="RefSeq" id="XP_024153272.1">
    <property type="nucleotide sequence ID" value="XM_024297504.2"/>
</dbReference>
<dbReference type="Gene3D" id="1.25.40.30">
    <property type="match status" value="1"/>
</dbReference>
<dbReference type="GeneTree" id="ENSGT00950000183166"/>
<protein>
    <submittedName>
        <fullName evidence="4">Clathrin heavy chain linker domain containing 1</fullName>
    </submittedName>
</protein>
<keyword evidence="1 2" id="KW-0175">Coiled coil</keyword>
<dbReference type="InterPro" id="IPR012331">
    <property type="entry name" value="Clathrin_H-chain_linker"/>
</dbReference>
<organism evidence="4 5">
    <name type="scientific">Oryzias melastigma</name>
    <name type="common">Marine medaka</name>
    <dbReference type="NCBI Taxonomy" id="30732"/>
    <lineage>
        <taxon>Eukaryota</taxon>
        <taxon>Metazoa</taxon>
        <taxon>Chordata</taxon>
        <taxon>Craniata</taxon>
        <taxon>Vertebrata</taxon>
        <taxon>Euteleostomi</taxon>
        <taxon>Actinopterygii</taxon>
        <taxon>Neopterygii</taxon>
        <taxon>Teleostei</taxon>
        <taxon>Neoteleostei</taxon>
        <taxon>Acanthomorphata</taxon>
        <taxon>Ovalentaria</taxon>
        <taxon>Atherinomorphae</taxon>
        <taxon>Beloniformes</taxon>
        <taxon>Adrianichthyidae</taxon>
        <taxon>Oryziinae</taxon>
        <taxon>Oryzias</taxon>
    </lineage>
</organism>
<evidence type="ECO:0000256" key="1">
    <source>
        <dbReference type="ARBA" id="ARBA00023054"/>
    </source>
</evidence>
<dbReference type="OMA" id="IGTMNKF"/>
<dbReference type="STRING" id="30732.ENSOMEP00000020985"/>
<dbReference type="PANTHER" id="PTHR10292:SF11">
    <property type="entry name" value="CLATHRIN HEAVY CHAIN LINKER DOMAIN-CONTAINING PROTEIN 1"/>
    <property type="match status" value="1"/>
</dbReference>
<dbReference type="GeneID" id="112161940"/>
<dbReference type="Pfam" id="PF15739">
    <property type="entry name" value="TSNAXIP1_N"/>
    <property type="match status" value="1"/>
</dbReference>
<dbReference type="PaxDb" id="30732-ENSOMEP00000020985"/>
<accession>A0A3B3CUH0</accession>
<evidence type="ECO:0000259" key="3">
    <source>
        <dbReference type="Pfam" id="PF15739"/>
    </source>
</evidence>
<keyword evidence="5" id="KW-1185">Reference proteome</keyword>
<feature type="coiled-coil region" evidence="2">
    <location>
        <begin position="104"/>
        <end position="165"/>
    </location>
</feature>
<proteinExistence type="predicted"/>
<evidence type="ECO:0000256" key="2">
    <source>
        <dbReference type="SAM" id="Coils"/>
    </source>
</evidence>
<dbReference type="InterPro" id="IPR032755">
    <property type="entry name" value="TSNAXIP1_N"/>
</dbReference>
<dbReference type="Proteomes" id="UP000261560">
    <property type="component" value="Unplaced"/>
</dbReference>
<dbReference type="InterPro" id="IPR016024">
    <property type="entry name" value="ARM-type_fold"/>
</dbReference>
<dbReference type="PANTHER" id="PTHR10292">
    <property type="entry name" value="CLATHRIN HEAVY CHAIN RELATED"/>
    <property type="match status" value="1"/>
</dbReference>
<reference evidence="4" key="2">
    <citation type="submission" date="2025-09" db="UniProtKB">
        <authorList>
            <consortium name="Ensembl"/>
        </authorList>
    </citation>
    <scope>IDENTIFICATION</scope>
</reference>
<dbReference type="Pfam" id="PF13838">
    <property type="entry name" value="Clathrin_H_link"/>
    <property type="match status" value="1"/>
</dbReference>
<dbReference type="SUPFAM" id="SSF48371">
    <property type="entry name" value="ARM repeat"/>
    <property type="match status" value="1"/>
</dbReference>